<feature type="chain" id="PRO_5045664066" evidence="8">
    <location>
        <begin position="20"/>
        <end position="431"/>
    </location>
</feature>
<proteinExistence type="inferred from homology"/>
<evidence type="ECO:0000313" key="9">
    <source>
        <dbReference type="EMBL" id="XAU15803.1"/>
    </source>
</evidence>
<dbReference type="Proteomes" id="UP001447842">
    <property type="component" value="Chromosome"/>
</dbReference>
<dbReference type="InterPro" id="IPR051906">
    <property type="entry name" value="TolC-like"/>
</dbReference>
<evidence type="ECO:0000256" key="1">
    <source>
        <dbReference type="ARBA" id="ARBA00004442"/>
    </source>
</evidence>
<keyword evidence="8" id="KW-0732">Signal</keyword>
<evidence type="ECO:0000256" key="8">
    <source>
        <dbReference type="SAM" id="SignalP"/>
    </source>
</evidence>
<keyword evidence="5" id="KW-0812">Transmembrane</keyword>
<evidence type="ECO:0000256" key="6">
    <source>
        <dbReference type="ARBA" id="ARBA00023136"/>
    </source>
</evidence>
<dbReference type="PANTHER" id="PTHR30026">
    <property type="entry name" value="OUTER MEMBRANE PROTEIN TOLC"/>
    <property type="match status" value="1"/>
</dbReference>
<dbReference type="PANTHER" id="PTHR30026:SF20">
    <property type="entry name" value="OUTER MEMBRANE PROTEIN TOLC"/>
    <property type="match status" value="1"/>
</dbReference>
<dbReference type="Gene3D" id="1.20.1600.10">
    <property type="entry name" value="Outer membrane efflux proteins (OEP)"/>
    <property type="match status" value="1"/>
</dbReference>
<organism evidence="9 10">
    <name type="scientific">Sulfurimonas diazotrophicus</name>
    <dbReference type="NCBI Taxonomy" id="3131939"/>
    <lineage>
        <taxon>Bacteria</taxon>
        <taxon>Pseudomonadati</taxon>
        <taxon>Campylobacterota</taxon>
        <taxon>Epsilonproteobacteria</taxon>
        <taxon>Campylobacterales</taxon>
        <taxon>Sulfurimonadaceae</taxon>
        <taxon>Sulfurimonas</taxon>
    </lineage>
</organism>
<evidence type="ECO:0000256" key="5">
    <source>
        <dbReference type="ARBA" id="ARBA00022692"/>
    </source>
</evidence>
<keyword evidence="3" id="KW-0813">Transport</keyword>
<dbReference type="RefSeq" id="WP_345973168.1">
    <property type="nucleotide sequence ID" value="NZ_CP147920.1"/>
</dbReference>
<dbReference type="InterPro" id="IPR003423">
    <property type="entry name" value="OMP_efflux"/>
</dbReference>
<evidence type="ECO:0000256" key="7">
    <source>
        <dbReference type="ARBA" id="ARBA00023237"/>
    </source>
</evidence>
<reference evidence="9 10" key="1">
    <citation type="submission" date="2024-03" db="EMBL/GenBank/DDBJ databases">
        <title>Sulfurimonas sp. HSL3-1.</title>
        <authorList>
            <person name="Wang S."/>
        </authorList>
    </citation>
    <scope>NUCLEOTIDE SEQUENCE [LARGE SCALE GENOMIC DNA]</scope>
    <source>
        <strain evidence="9 10">HSL3-1</strain>
    </source>
</reference>
<evidence type="ECO:0000313" key="10">
    <source>
        <dbReference type="Proteomes" id="UP001447842"/>
    </source>
</evidence>
<accession>A0ABZ3HDF7</accession>
<dbReference type="SUPFAM" id="SSF56954">
    <property type="entry name" value="Outer membrane efflux proteins (OEP)"/>
    <property type="match status" value="1"/>
</dbReference>
<gene>
    <name evidence="9" type="ORF">WCY31_03660</name>
</gene>
<evidence type="ECO:0000256" key="2">
    <source>
        <dbReference type="ARBA" id="ARBA00007613"/>
    </source>
</evidence>
<keyword evidence="7" id="KW-0998">Cell outer membrane</keyword>
<comment type="subcellular location">
    <subcellularLocation>
        <location evidence="1">Cell outer membrane</location>
    </subcellularLocation>
</comment>
<keyword evidence="6" id="KW-0472">Membrane</keyword>
<evidence type="ECO:0000256" key="4">
    <source>
        <dbReference type="ARBA" id="ARBA00022452"/>
    </source>
</evidence>
<dbReference type="EMBL" id="CP147920">
    <property type="protein sequence ID" value="XAU15803.1"/>
    <property type="molecule type" value="Genomic_DNA"/>
</dbReference>
<name>A0ABZ3HDF7_9BACT</name>
<feature type="signal peptide" evidence="8">
    <location>
        <begin position="1"/>
        <end position="19"/>
    </location>
</feature>
<protein>
    <submittedName>
        <fullName evidence="9">TolC family protein</fullName>
    </submittedName>
</protein>
<keyword evidence="4" id="KW-1134">Transmembrane beta strand</keyword>
<keyword evidence="10" id="KW-1185">Reference proteome</keyword>
<evidence type="ECO:0000256" key="3">
    <source>
        <dbReference type="ARBA" id="ARBA00022448"/>
    </source>
</evidence>
<sequence>MRGLHAFAALWLLSSGLCAAEQNATVLFGTQQRSGADRQSVSLEAYLSELKRKAFGYDYAKTEEESAKLRDSWIQPALINYTLTRQNPYNERGAPETQQESASIAIDQPIFRSGGIYYGIKYAQASRDVGMLTIAQQERTLIKQAVDLLMQIKQSELGIAKQKLQVDNTEINLLQKREQYMSGQLDSGFLNNAIIERNLAKQALLDLQTAQAKLVSAFESISDLDYRDAKIPFLASVDEARFMDGTIDLALARQQRAQEGYNKAVTLASYLPSISLQGSYNWQKRESIIYINGSYVQSNPSETSYYSYGLKASMPIDVNSINDYEASRLAYLKSKVTIDDTKRALRALYEQVVENLRNIDAKIALSRENEALYATLLHDTQEQYGVGLKTQYDVDLLANSRQIEKLSQRSYEIDRQRELLNLYEKLSDPES</sequence>
<comment type="similarity">
    <text evidence="2">Belongs to the outer membrane factor (OMF) (TC 1.B.17) family.</text>
</comment>
<dbReference type="Pfam" id="PF02321">
    <property type="entry name" value="OEP"/>
    <property type="match status" value="1"/>
</dbReference>